<dbReference type="HAMAP" id="MF_00923">
    <property type="entry name" value="OM_assembly_BamB"/>
    <property type="match status" value="1"/>
</dbReference>
<comment type="function">
    <text evidence="4">Part of the outer membrane protein assembly complex, which is involved in assembly and insertion of beta-barrel proteins into the outer membrane.</text>
</comment>
<dbReference type="InterPro" id="IPR011047">
    <property type="entry name" value="Quinoprotein_ADH-like_sf"/>
</dbReference>
<dbReference type="GO" id="GO:0051205">
    <property type="term" value="P:protein insertion into membrane"/>
    <property type="evidence" value="ECO:0007669"/>
    <property type="project" value="UniProtKB-UniRule"/>
</dbReference>
<evidence type="ECO:0000256" key="1">
    <source>
        <dbReference type="ARBA" id="ARBA00022729"/>
    </source>
</evidence>
<dbReference type="EMBL" id="AP012554">
    <property type="protein sequence ID" value="BAO00374.1"/>
    <property type="molecule type" value="Genomic_DNA"/>
</dbReference>
<dbReference type="PATRIC" id="fig|1235990.3.peg.401"/>
<keyword evidence="2 4" id="KW-0472">Membrane</keyword>
<dbReference type="GO" id="GO:0043165">
    <property type="term" value="P:Gram-negative-bacterium-type cell outer membrane assembly"/>
    <property type="evidence" value="ECO:0007669"/>
    <property type="project" value="UniProtKB-UniRule"/>
</dbReference>
<dbReference type="InterPro" id="IPR015943">
    <property type="entry name" value="WD40/YVTN_repeat-like_dom_sf"/>
</dbReference>
<comment type="subunit">
    <text evidence="4">Part of the Bam complex, which is composed of the outer membrane protein BamA, and four lipoproteins BamB, BamC, BamD and BamE.</text>
</comment>
<dbReference type="InterPro" id="IPR018391">
    <property type="entry name" value="PQQ_b-propeller_rpt"/>
</dbReference>
<dbReference type="Gene3D" id="2.130.10.10">
    <property type="entry name" value="YVTN repeat-like/Quinoprotein amine dehydrogenase"/>
    <property type="match status" value="1"/>
</dbReference>
<reference evidence="6 7" key="1">
    <citation type="submission" date="2012-10" db="EMBL/GenBank/DDBJ databases">
        <title>Genome sequence of the symbiont of the pentatomidae stink bug Halyomorpha halys.</title>
        <authorList>
            <person name="Kobayashi H."/>
            <person name="Fujii-Muramatsu R."/>
            <person name="Takeishi K."/>
            <person name="Noda H."/>
        </authorList>
    </citation>
    <scope>NUCLEOTIDE SEQUENCE [LARGE SCALE GENOMIC DNA]</scope>
</reference>
<keyword evidence="3 4" id="KW-0998">Cell outer membrane</keyword>
<evidence type="ECO:0000256" key="3">
    <source>
        <dbReference type="ARBA" id="ARBA00023237"/>
    </source>
</evidence>
<gene>
    <name evidence="4" type="primary">bamB</name>
    <name evidence="6" type="ORF">HHS_04040</name>
</gene>
<name>U3U7U0_9GAMM</name>
<dbReference type="KEGG" id="hhs:HHS_04040"/>
<proteinExistence type="inferred from homology"/>
<dbReference type="eggNOG" id="COG1520">
    <property type="taxonomic scope" value="Bacteria"/>
</dbReference>
<keyword evidence="7" id="KW-1185">Reference proteome</keyword>
<dbReference type="InterPro" id="IPR017687">
    <property type="entry name" value="BamB"/>
</dbReference>
<organism evidence="6 7">
    <name type="scientific">Candidatus Pantoea carbekii</name>
    <dbReference type="NCBI Taxonomy" id="1235990"/>
    <lineage>
        <taxon>Bacteria</taxon>
        <taxon>Pseudomonadati</taxon>
        <taxon>Pseudomonadota</taxon>
        <taxon>Gammaproteobacteria</taxon>
        <taxon>Enterobacterales</taxon>
        <taxon>Erwiniaceae</taxon>
        <taxon>Pantoea</taxon>
    </lineage>
</organism>
<dbReference type="GO" id="GO:0009279">
    <property type="term" value="C:cell outer membrane"/>
    <property type="evidence" value="ECO:0007669"/>
    <property type="project" value="UniProtKB-SubCell"/>
</dbReference>
<comment type="subcellular location">
    <subcellularLocation>
        <location evidence="4">Cell outer membrane</location>
    </subcellularLocation>
</comment>
<dbReference type="AlphaFoldDB" id="U3U7U0"/>
<protein>
    <recommendedName>
        <fullName evidence="4">Outer membrane protein assembly factor BamB</fullName>
    </recommendedName>
</protein>
<evidence type="ECO:0000313" key="7">
    <source>
        <dbReference type="Proteomes" id="UP000016900"/>
    </source>
</evidence>
<dbReference type="NCBIfam" id="NF008351">
    <property type="entry name" value="PRK11138.1"/>
    <property type="match status" value="1"/>
</dbReference>
<evidence type="ECO:0000313" key="6">
    <source>
        <dbReference type="EMBL" id="BAO00374.1"/>
    </source>
</evidence>
<dbReference type="SMART" id="SM00564">
    <property type="entry name" value="PQQ"/>
    <property type="match status" value="7"/>
</dbReference>
<dbReference type="InterPro" id="IPR002372">
    <property type="entry name" value="PQQ_rpt_dom"/>
</dbReference>
<feature type="domain" description="Pyrrolo-quinoline quinone repeat" evidence="5">
    <location>
        <begin position="82"/>
        <end position="326"/>
    </location>
</feature>
<accession>U3U7U0</accession>
<dbReference type="Pfam" id="PF13360">
    <property type="entry name" value="PQQ_2"/>
    <property type="match status" value="1"/>
</dbReference>
<dbReference type="PANTHER" id="PTHR34512:SF30">
    <property type="entry name" value="OUTER MEMBRANE PROTEIN ASSEMBLY FACTOR BAMB"/>
    <property type="match status" value="1"/>
</dbReference>
<keyword evidence="1 4" id="KW-0732">Signal</keyword>
<evidence type="ECO:0000259" key="5">
    <source>
        <dbReference type="Pfam" id="PF13360"/>
    </source>
</evidence>
<dbReference type="STRING" id="1235990.BMSBPS_0029"/>
<evidence type="ECO:0000256" key="2">
    <source>
        <dbReference type="ARBA" id="ARBA00023136"/>
    </source>
</evidence>
<dbReference type="Proteomes" id="UP000016900">
    <property type="component" value="Chromosome"/>
</dbReference>
<sequence>MRLCKYLLIGLPGLMLVILCSACSLFKNPEDTVKIVLLHTIKNRCIPKIIWTTSVNNDSSNLYSNLHLSCYDGMVYTANSFGIVKALYATNGKEKWKIDLSKKIGIFSKHVSALLSGGITANGNYIYIGSERAQIYALNNKDGSIAWQKSISGEVLSRPIVSNNLVLLHTSNGMVQALDQKNGAIKWSVSIGTPAVMSFRSETAPSSALGGVIVSNDKGRISAISIQQGQLIWQQQLSQMLLDGSSDIEYLRNIDTTPVILKDIVYVLAGNGKLVALDLHSGQIRWEREMHGVRNLLIDEQRIYLINDNYQINALHINNGLSLWNQNHLPHHKLTSPVLFNGYLVVCDNQGCLYWIKRSNGQYIAQQCILNTSFQTAPIVLSDKLFIQSQNGTVYAIRFQKY</sequence>
<dbReference type="NCBIfam" id="TIGR03300">
    <property type="entry name" value="assembly_YfgL"/>
    <property type="match status" value="1"/>
</dbReference>
<dbReference type="OrthoDB" id="5173551at2"/>
<dbReference type="SUPFAM" id="SSF50998">
    <property type="entry name" value="Quinoprotein alcohol dehydrogenase-like"/>
    <property type="match status" value="1"/>
</dbReference>
<dbReference type="PANTHER" id="PTHR34512">
    <property type="entry name" value="CELL SURFACE PROTEIN"/>
    <property type="match status" value="1"/>
</dbReference>
<comment type="similarity">
    <text evidence="4">Belongs to the BamB family.</text>
</comment>
<evidence type="ECO:0000256" key="4">
    <source>
        <dbReference type="HAMAP-Rule" id="MF_00923"/>
    </source>
</evidence>